<proteinExistence type="predicted"/>
<accession>A0A183EHP6</accession>
<evidence type="ECO:0000313" key="2">
    <source>
        <dbReference type="WBParaSite" id="GPUH_0002051201-mRNA-1"/>
    </source>
</evidence>
<name>A0A183EHP6_9BILA</name>
<sequence>LSSTESSSMSIHSGSSCGASGSHVRGRAPSTLAFQHGTSAGRRFNAGTVQPPSSPHESKPVLAVKGIAAPTVTRLTPPASKYASPRSTNPTNSPVTEEEAPPKFPAQSKEQQRYEPSAFSLSSSSSSSSRSSSEATSSTNGQLVQSTATVITAPTKPSGSHPAQSPTVGVVSPMMNHRVIKVPQLPNSVATGNQLLQIFLP</sequence>
<feature type="compositionally biased region" description="Polar residues" evidence="1">
    <location>
        <begin position="139"/>
        <end position="167"/>
    </location>
</feature>
<feature type="compositionally biased region" description="Low complexity" evidence="1">
    <location>
        <begin position="1"/>
        <end position="22"/>
    </location>
</feature>
<dbReference type="WBParaSite" id="GPUH_0002051201-mRNA-1">
    <property type="protein sequence ID" value="GPUH_0002051201-mRNA-1"/>
    <property type="gene ID" value="GPUH_0002051201"/>
</dbReference>
<dbReference type="AlphaFoldDB" id="A0A183EHP6"/>
<feature type="region of interest" description="Disordered" evidence="1">
    <location>
        <begin position="1"/>
        <end position="169"/>
    </location>
</feature>
<feature type="compositionally biased region" description="Polar residues" evidence="1">
    <location>
        <begin position="85"/>
        <end position="95"/>
    </location>
</feature>
<organism evidence="2">
    <name type="scientific">Gongylonema pulchrum</name>
    <dbReference type="NCBI Taxonomy" id="637853"/>
    <lineage>
        <taxon>Eukaryota</taxon>
        <taxon>Metazoa</taxon>
        <taxon>Ecdysozoa</taxon>
        <taxon>Nematoda</taxon>
        <taxon>Chromadorea</taxon>
        <taxon>Rhabditida</taxon>
        <taxon>Spirurina</taxon>
        <taxon>Spiruromorpha</taxon>
        <taxon>Spiruroidea</taxon>
        <taxon>Gongylonematidae</taxon>
        <taxon>Gongylonema</taxon>
    </lineage>
</organism>
<evidence type="ECO:0000256" key="1">
    <source>
        <dbReference type="SAM" id="MobiDB-lite"/>
    </source>
</evidence>
<protein>
    <submittedName>
        <fullName evidence="2">PAM2 domain-containing protein</fullName>
    </submittedName>
</protein>
<reference evidence="2" key="1">
    <citation type="submission" date="2016-06" db="UniProtKB">
        <authorList>
            <consortium name="WormBaseParasite"/>
        </authorList>
    </citation>
    <scope>IDENTIFICATION</scope>
</reference>
<feature type="compositionally biased region" description="Low complexity" evidence="1">
    <location>
        <begin position="117"/>
        <end position="138"/>
    </location>
</feature>